<evidence type="ECO:0000256" key="1">
    <source>
        <dbReference type="SAM" id="Phobius"/>
    </source>
</evidence>
<name>A0A382R7U8_9ZZZZ</name>
<gene>
    <name evidence="2" type="ORF">METZ01_LOCUS346204</name>
</gene>
<feature type="transmembrane region" description="Helical" evidence="1">
    <location>
        <begin position="28"/>
        <end position="46"/>
    </location>
</feature>
<reference evidence="2" key="1">
    <citation type="submission" date="2018-05" db="EMBL/GenBank/DDBJ databases">
        <authorList>
            <person name="Lanie J.A."/>
            <person name="Ng W.-L."/>
            <person name="Kazmierczak K.M."/>
            <person name="Andrzejewski T.M."/>
            <person name="Davidsen T.M."/>
            <person name="Wayne K.J."/>
            <person name="Tettelin H."/>
            <person name="Glass J.I."/>
            <person name="Rusch D."/>
            <person name="Podicherti R."/>
            <person name="Tsui H.-C.T."/>
            <person name="Winkler M.E."/>
        </authorList>
    </citation>
    <scope>NUCLEOTIDE SEQUENCE</scope>
</reference>
<proteinExistence type="predicted"/>
<protein>
    <submittedName>
        <fullName evidence="2">Uncharacterized protein</fullName>
    </submittedName>
</protein>
<organism evidence="2">
    <name type="scientific">marine metagenome</name>
    <dbReference type="NCBI Taxonomy" id="408172"/>
    <lineage>
        <taxon>unclassified sequences</taxon>
        <taxon>metagenomes</taxon>
        <taxon>ecological metagenomes</taxon>
    </lineage>
</organism>
<keyword evidence="1" id="KW-0472">Membrane</keyword>
<keyword evidence="1" id="KW-1133">Transmembrane helix</keyword>
<dbReference type="AlphaFoldDB" id="A0A382R7U8"/>
<sequence>MTDAGDPCTRRPEDVREPPTGLRATLRHLGPGLILVGVVSLLFYGGV</sequence>
<dbReference type="EMBL" id="UINC01119493">
    <property type="protein sequence ID" value="SVC93350.1"/>
    <property type="molecule type" value="Genomic_DNA"/>
</dbReference>
<keyword evidence="1" id="KW-0812">Transmembrane</keyword>
<accession>A0A382R7U8</accession>
<evidence type="ECO:0000313" key="2">
    <source>
        <dbReference type="EMBL" id="SVC93350.1"/>
    </source>
</evidence>